<keyword evidence="7" id="KW-0503">Monooxygenase</keyword>
<organism evidence="9 10">
    <name type="scientific">Candidatus Kinetoplastidibacterium kentomonadis</name>
    <dbReference type="NCBI Taxonomy" id="1576550"/>
    <lineage>
        <taxon>Bacteria</taxon>
        <taxon>Pseudomonadati</taxon>
        <taxon>Pseudomonadota</taxon>
        <taxon>Betaproteobacteria</taxon>
        <taxon>Candidatus Kinetoplastidibacterium</taxon>
    </lineage>
</organism>
<proteinExistence type="predicted"/>
<dbReference type="InterPro" id="IPR047809">
    <property type="entry name" value="COQ7_proteobact"/>
</dbReference>
<dbReference type="Pfam" id="PF03232">
    <property type="entry name" value="COQ7"/>
    <property type="match status" value="1"/>
</dbReference>
<evidence type="ECO:0000256" key="3">
    <source>
        <dbReference type="ARBA" id="ARBA00022688"/>
    </source>
</evidence>
<dbReference type="GO" id="GO:0046872">
    <property type="term" value="F:metal ion binding"/>
    <property type="evidence" value="ECO:0007669"/>
    <property type="project" value="UniProtKB-KW"/>
</dbReference>
<dbReference type="PANTHER" id="PTHR11237:SF4">
    <property type="entry name" value="5-DEMETHOXYUBIQUINONE HYDROXYLASE, MITOCHONDRIAL"/>
    <property type="match status" value="1"/>
</dbReference>
<evidence type="ECO:0000313" key="9">
    <source>
        <dbReference type="EMBL" id="AWD32234.1"/>
    </source>
</evidence>
<dbReference type="OrthoDB" id="5192789at2"/>
<keyword evidence="5 9" id="KW-0560">Oxidoreductase</keyword>
<sequence length="218" mass="25168">MILTNFRSLSSIDNLIIEFDTAMKVLTGTVIRKRTYKIADCTNNGSILTLQEQKISASIMRVNHSGEICAQALYRGQSFFCQDIYIKNVFLNAAEEEIDHLIWCKHRLCELNGHESYLNIFWYMGSFFIGLLMSLNNQKWNLGFMAETEKQVEHHLIKCLELLPNNDYTSKIILEQMKIDELIHKNTAEKYGGVVLPKFLTVIMKLSAKIMTTISYKI</sequence>
<dbReference type="KEGG" id="kso:CKSOR_00092"/>
<evidence type="ECO:0000256" key="5">
    <source>
        <dbReference type="ARBA" id="ARBA00023002"/>
    </source>
</evidence>
<dbReference type="GO" id="GO:0006744">
    <property type="term" value="P:ubiquinone biosynthetic process"/>
    <property type="evidence" value="ECO:0007669"/>
    <property type="project" value="UniProtKB-KW"/>
</dbReference>
<dbReference type="Proteomes" id="UP000266796">
    <property type="component" value="Chromosome"/>
</dbReference>
<evidence type="ECO:0000256" key="1">
    <source>
        <dbReference type="ARBA" id="ARBA00004749"/>
    </source>
</evidence>
<dbReference type="EMBL" id="CP025628">
    <property type="protein sequence ID" value="AWD32234.1"/>
    <property type="molecule type" value="Genomic_DNA"/>
</dbReference>
<evidence type="ECO:0000256" key="4">
    <source>
        <dbReference type="ARBA" id="ARBA00022723"/>
    </source>
</evidence>
<dbReference type="GO" id="GO:0004497">
    <property type="term" value="F:monooxygenase activity"/>
    <property type="evidence" value="ECO:0007669"/>
    <property type="project" value="UniProtKB-KW"/>
</dbReference>
<keyword evidence="6" id="KW-0408">Iron</keyword>
<dbReference type="AlphaFoldDB" id="A0A3S7J991"/>
<dbReference type="SUPFAM" id="SSF47240">
    <property type="entry name" value="Ferritin-like"/>
    <property type="match status" value="1"/>
</dbReference>
<dbReference type="Gene3D" id="1.20.1260.10">
    <property type="match status" value="1"/>
</dbReference>
<evidence type="ECO:0000256" key="7">
    <source>
        <dbReference type="ARBA" id="ARBA00023033"/>
    </source>
</evidence>
<gene>
    <name evidence="9" type="primary">coq7</name>
    <name evidence="9" type="ORF">CKSOR_00092</name>
</gene>
<dbReference type="InterPro" id="IPR011566">
    <property type="entry name" value="Ubq_synth_Coq7"/>
</dbReference>
<dbReference type="PANTHER" id="PTHR11237">
    <property type="entry name" value="COENZYME Q10 BIOSYNTHESIS PROTEIN 7"/>
    <property type="match status" value="1"/>
</dbReference>
<evidence type="ECO:0000256" key="2">
    <source>
        <dbReference type="ARBA" id="ARBA00022475"/>
    </source>
</evidence>
<evidence type="ECO:0000313" key="10">
    <source>
        <dbReference type="Proteomes" id="UP000266796"/>
    </source>
</evidence>
<reference evidence="9 10" key="1">
    <citation type="journal article" date="2018" name="Parasitology">
        <title>The reduced genome of Candidatus Kinetoplastibacterium sorsogonicusi, the endosymbiont of Kentomonas sorsogonicus (Trypanosomatidae): loss of the haem-synthesis pathway.</title>
        <authorList>
            <person name="Silva F.M."/>
            <person name="Kostygov A.Y."/>
            <person name="Spodareva V.V."/>
            <person name="Butenko A."/>
            <person name="Tossou R."/>
            <person name="Lukes J."/>
            <person name="Yurchenko V."/>
            <person name="Alves J.M.P."/>
        </authorList>
    </citation>
    <scope>NUCLEOTIDE SEQUENCE [LARGE SCALE GENOMIC DNA]</scope>
    <source>
        <strain evidence="9 10">MF-08</strain>
    </source>
</reference>
<dbReference type="NCBIfam" id="NF033656">
    <property type="entry name" value="DMQ_monoox_COQ7"/>
    <property type="match status" value="1"/>
</dbReference>
<evidence type="ECO:0000256" key="8">
    <source>
        <dbReference type="ARBA" id="ARBA00023136"/>
    </source>
</evidence>
<dbReference type="InterPro" id="IPR012347">
    <property type="entry name" value="Ferritin-like"/>
</dbReference>
<accession>A0A3S7J991</accession>
<comment type="pathway">
    <text evidence="1">Cofactor biosynthesis; ubiquinone biosynthesis.</text>
</comment>
<protein>
    <submittedName>
        <fullName evidence="9">2-nonaprenyl-3-methyl-6-methoxy-1,4-benzoquinol hydroxylase</fullName>
        <ecNumber evidence="9">1.14.13.-</ecNumber>
    </submittedName>
</protein>
<keyword evidence="3" id="KW-0831">Ubiquinone biosynthesis</keyword>
<keyword evidence="8" id="KW-0472">Membrane</keyword>
<dbReference type="RefSeq" id="WP_108673657.1">
    <property type="nucleotide sequence ID" value="NZ_CP025628.1"/>
</dbReference>
<keyword evidence="10" id="KW-1185">Reference proteome</keyword>
<dbReference type="CDD" id="cd01042">
    <property type="entry name" value="DMQH"/>
    <property type="match status" value="1"/>
</dbReference>
<keyword evidence="4" id="KW-0479">Metal-binding</keyword>
<dbReference type="InterPro" id="IPR009078">
    <property type="entry name" value="Ferritin-like_SF"/>
</dbReference>
<dbReference type="EC" id="1.14.13.-" evidence="9"/>
<evidence type="ECO:0000256" key="6">
    <source>
        <dbReference type="ARBA" id="ARBA00023004"/>
    </source>
</evidence>
<keyword evidence="2" id="KW-1003">Cell membrane</keyword>
<name>A0A3S7J991_9PROT</name>